<accession>A0A5N6AAE0</accession>
<evidence type="ECO:0000313" key="3">
    <source>
        <dbReference type="Proteomes" id="UP000314251"/>
    </source>
</evidence>
<dbReference type="Gene3D" id="1.10.260.40">
    <property type="entry name" value="lambda repressor-like DNA-binding domains"/>
    <property type="match status" value="1"/>
</dbReference>
<evidence type="ECO:0000259" key="1">
    <source>
        <dbReference type="PROSITE" id="PS50943"/>
    </source>
</evidence>
<name>A0A5N6AAE0_9ACTN</name>
<dbReference type="OrthoDB" id="4273809at2"/>
<feature type="domain" description="HTH cro/C1-type" evidence="1">
    <location>
        <begin position="21"/>
        <end position="73"/>
    </location>
</feature>
<dbReference type="AlphaFoldDB" id="A0A5N6AAE0"/>
<dbReference type="SUPFAM" id="SSF47413">
    <property type="entry name" value="lambda repressor-like DNA-binding domains"/>
    <property type="match status" value="1"/>
</dbReference>
<organism evidence="2 3">
    <name type="scientific">Streptomyces mimosae</name>
    <dbReference type="NCBI Taxonomy" id="2586635"/>
    <lineage>
        <taxon>Bacteria</taxon>
        <taxon>Bacillati</taxon>
        <taxon>Actinomycetota</taxon>
        <taxon>Actinomycetes</taxon>
        <taxon>Kitasatosporales</taxon>
        <taxon>Streptomycetaceae</taxon>
        <taxon>Streptomyces</taxon>
    </lineage>
</organism>
<dbReference type="EMBL" id="VDLY02000007">
    <property type="protein sequence ID" value="KAB8165787.1"/>
    <property type="molecule type" value="Genomic_DNA"/>
</dbReference>
<keyword evidence="3" id="KW-1185">Reference proteome</keyword>
<dbReference type="InterPro" id="IPR010982">
    <property type="entry name" value="Lambda_DNA-bd_dom_sf"/>
</dbReference>
<dbReference type="SMART" id="SM00530">
    <property type="entry name" value="HTH_XRE"/>
    <property type="match status" value="1"/>
</dbReference>
<dbReference type="InterPro" id="IPR043917">
    <property type="entry name" value="DUF5753"/>
</dbReference>
<dbReference type="CDD" id="cd00093">
    <property type="entry name" value="HTH_XRE"/>
    <property type="match status" value="1"/>
</dbReference>
<dbReference type="RefSeq" id="WP_139667821.1">
    <property type="nucleotide sequence ID" value="NZ_VDLY02000007.1"/>
</dbReference>
<proteinExistence type="predicted"/>
<dbReference type="InterPro" id="IPR001387">
    <property type="entry name" value="Cro/C1-type_HTH"/>
</dbReference>
<dbReference type="Pfam" id="PF19054">
    <property type="entry name" value="DUF5753"/>
    <property type="match status" value="1"/>
</dbReference>
<sequence>MEQTHSETERATPRTYLGRRLRRMRESAGLSLRALSEAVGFPFSYIARVERGEQLPSALLCDALDTYFGSDDLFAELLEMAQDSAIADYSRVVLETEEKASRIQVFHSSLVHGLLQTEAYARALIDASSLGKSPEQRAQIVALRMRRKRVFALEEPPYFWAIMDEAAFKRPIGGREVMREQMAHLIEAAQSPHITIQVLPFAQGAHPMLGGSLSLYTLRNGSTIGYIESFVTGEPVESPRRIVESTQRFDIARSKALPESESLALMQAYLREYENEVDS</sequence>
<dbReference type="GO" id="GO:0003677">
    <property type="term" value="F:DNA binding"/>
    <property type="evidence" value="ECO:0007669"/>
    <property type="project" value="InterPro"/>
</dbReference>
<dbReference type="Pfam" id="PF13560">
    <property type="entry name" value="HTH_31"/>
    <property type="match status" value="1"/>
</dbReference>
<dbReference type="PROSITE" id="PS50943">
    <property type="entry name" value="HTH_CROC1"/>
    <property type="match status" value="1"/>
</dbReference>
<comment type="caution">
    <text evidence="2">The sequence shown here is derived from an EMBL/GenBank/DDBJ whole genome shotgun (WGS) entry which is preliminary data.</text>
</comment>
<dbReference type="Proteomes" id="UP000314251">
    <property type="component" value="Unassembled WGS sequence"/>
</dbReference>
<gene>
    <name evidence="2" type="ORF">FH607_012720</name>
</gene>
<reference evidence="2" key="1">
    <citation type="submission" date="2019-10" db="EMBL/GenBank/DDBJ databases">
        <title>Nonomuraea sp. nov., isolated from Phyllanthus amarus.</title>
        <authorList>
            <person name="Klykleung N."/>
            <person name="Tanasupawat S."/>
        </authorList>
    </citation>
    <scope>NUCLEOTIDE SEQUENCE [LARGE SCALE GENOMIC DNA]</scope>
    <source>
        <strain evidence="2">3MP-10</strain>
    </source>
</reference>
<protein>
    <submittedName>
        <fullName evidence="2">Helix-turn-helix domain-containing protein</fullName>
    </submittedName>
</protein>
<evidence type="ECO:0000313" key="2">
    <source>
        <dbReference type="EMBL" id="KAB8165787.1"/>
    </source>
</evidence>